<accession>A0A177EG70</accession>
<evidence type="ECO:0000256" key="1">
    <source>
        <dbReference type="SAM" id="MobiDB-lite"/>
    </source>
</evidence>
<dbReference type="GeneID" id="93648055"/>
<dbReference type="OrthoDB" id="2187979at2759"/>
<evidence type="ECO:0000313" key="4">
    <source>
        <dbReference type="Proteomes" id="UP000185944"/>
    </source>
</evidence>
<dbReference type="VEuPathDB" id="MicrosporidiaDB:NEDG_01705"/>
<protein>
    <recommendedName>
        <fullName evidence="2">DUF5094 domain-containing protein</fullName>
    </recommendedName>
</protein>
<dbReference type="InterPro" id="IPR031519">
    <property type="entry name" value="DUF5094"/>
</dbReference>
<dbReference type="Proteomes" id="UP000185944">
    <property type="component" value="Unassembled WGS sequence"/>
</dbReference>
<evidence type="ECO:0000259" key="2">
    <source>
        <dbReference type="Pfam" id="PF17015"/>
    </source>
</evidence>
<sequence>MSARTPRRTAAKRTPYKPRAAQATKEEREEEAPIASTNVLDLVKYYKEKDKARDDYIKALKEENSYLRALAPAAVDYPSMTGLTITQVNGNLHCTHEIHQGEETRRISFILSLCKGVYKYSFVESTIENMPEYLHKEIFFEEGQIRLFFFNVYECIVRRE</sequence>
<reference evidence="3 4" key="1">
    <citation type="submission" date="2016-02" db="EMBL/GenBank/DDBJ databases">
        <title>Discovery of a natural microsporidian pathogen with a broad tissue tropism in Caenorhabditis elegans.</title>
        <authorList>
            <person name="Luallen R.J."/>
            <person name="Reinke A.W."/>
            <person name="Tong L."/>
            <person name="Botts M.R."/>
            <person name="Felix M.-A."/>
            <person name="Troemel E.R."/>
        </authorList>
    </citation>
    <scope>NUCLEOTIDE SEQUENCE [LARGE SCALE GENOMIC DNA]</scope>
    <source>
        <strain evidence="3 4">JUm2807</strain>
    </source>
</reference>
<dbReference type="RefSeq" id="XP_067544597.1">
    <property type="nucleotide sequence ID" value="XM_067689123.1"/>
</dbReference>
<feature type="compositionally biased region" description="Basic residues" evidence="1">
    <location>
        <begin position="1"/>
        <end position="16"/>
    </location>
</feature>
<comment type="caution">
    <text evidence="3">The sequence shown here is derived from an EMBL/GenBank/DDBJ whole genome shotgun (WGS) entry which is preliminary data.</text>
</comment>
<gene>
    <name evidence="3" type="ORF">NEDG_01705</name>
</gene>
<keyword evidence="4" id="KW-1185">Reference proteome</keyword>
<feature type="region of interest" description="Disordered" evidence="1">
    <location>
        <begin position="1"/>
        <end position="33"/>
    </location>
</feature>
<proteinExistence type="predicted"/>
<name>A0A177EG70_9MICR</name>
<evidence type="ECO:0000313" key="3">
    <source>
        <dbReference type="EMBL" id="OAG30122.1"/>
    </source>
</evidence>
<dbReference type="EMBL" id="LTDL01000037">
    <property type="protein sequence ID" value="OAG30122.1"/>
    <property type="molecule type" value="Genomic_DNA"/>
</dbReference>
<organism evidence="3 4">
    <name type="scientific">Nematocida displodere</name>
    <dbReference type="NCBI Taxonomy" id="1805483"/>
    <lineage>
        <taxon>Eukaryota</taxon>
        <taxon>Fungi</taxon>
        <taxon>Fungi incertae sedis</taxon>
        <taxon>Microsporidia</taxon>
        <taxon>Nematocida</taxon>
    </lineage>
</organism>
<dbReference type="AlphaFoldDB" id="A0A177EG70"/>
<dbReference type="Pfam" id="PF17015">
    <property type="entry name" value="DUF5094"/>
    <property type="match status" value="1"/>
</dbReference>
<feature type="domain" description="DUF5094" evidence="2">
    <location>
        <begin position="19"/>
        <end position="158"/>
    </location>
</feature>